<accession>A0ACC2E4F8</accession>
<gene>
    <name evidence="1" type="ORF">O6H91_03G025800</name>
</gene>
<evidence type="ECO:0000313" key="2">
    <source>
        <dbReference type="Proteomes" id="UP001162992"/>
    </source>
</evidence>
<dbReference type="Proteomes" id="UP001162992">
    <property type="component" value="Chromosome 3"/>
</dbReference>
<evidence type="ECO:0000313" key="1">
    <source>
        <dbReference type="EMBL" id="KAJ7561372.1"/>
    </source>
</evidence>
<name>A0ACC2E4F8_DIPCM</name>
<reference evidence="2" key="1">
    <citation type="journal article" date="2024" name="Proc. Natl. Acad. Sci. U.S.A.">
        <title>Extraordinary preservation of gene collinearity over three hundred million years revealed in homosporous lycophytes.</title>
        <authorList>
            <person name="Li C."/>
            <person name="Wickell D."/>
            <person name="Kuo L.Y."/>
            <person name="Chen X."/>
            <person name="Nie B."/>
            <person name="Liao X."/>
            <person name="Peng D."/>
            <person name="Ji J."/>
            <person name="Jenkins J."/>
            <person name="Williams M."/>
            <person name="Shu S."/>
            <person name="Plott C."/>
            <person name="Barry K."/>
            <person name="Rajasekar S."/>
            <person name="Grimwood J."/>
            <person name="Han X."/>
            <person name="Sun S."/>
            <person name="Hou Z."/>
            <person name="He W."/>
            <person name="Dai G."/>
            <person name="Sun C."/>
            <person name="Schmutz J."/>
            <person name="Leebens-Mack J.H."/>
            <person name="Li F.W."/>
            <person name="Wang L."/>
        </authorList>
    </citation>
    <scope>NUCLEOTIDE SEQUENCE [LARGE SCALE GENOMIC DNA]</scope>
    <source>
        <strain evidence="2">cv. PW_Plant_1</strain>
    </source>
</reference>
<organism evidence="1 2">
    <name type="scientific">Diphasiastrum complanatum</name>
    <name type="common">Issler's clubmoss</name>
    <name type="synonym">Lycopodium complanatum</name>
    <dbReference type="NCBI Taxonomy" id="34168"/>
    <lineage>
        <taxon>Eukaryota</taxon>
        <taxon>Viridiplantae</taxon>
        <taxon>Streptophyta</taxon>
        <taxon>Embryophyta</taxon>
        <taxon>Tracheophyta</taxon>
        <taxon>Lycopodiopsida</taxon>
        <taxon>Lycopodiales</taxon>
        <taxon>Lycopodiaceae</taxon>
        <taxon>Lycopodioideae</taxon>
        <taxon>Diphasiastrum</taxon>
    </lineage>
</organism>
<protein>
    <submittedName>
        <fullName evidence="1">Uncharacterized protein</fullName>
    </submittedName>
</protein>
<keyword evidence="2" id="KW-1185">Reference proteome</keyword>
<comment type="caution">
    <text evidence="1">The sequence shown here is derived from an EMBL/GenBank/DDBJ whole genome shotgun (WGS) entry which is preliminary data.</text>
</comment>
<sequence length="555" mass="61709">MENNHTGLLYEFLIQLGVENNNEHLQYVIEISVFVTLICACIVLGHLLEETRWINESITALILGCCTGFVVLITTGWTSSHILEFNEELFFIYLLPPIIFNAGFQVKKKQFFQNFAAIMLYGIVGVFISFAIISAGCAFMFPKLNIGNLEMRDYLALGTIFSATDSVCTLQVLNQNDTPLLYSLVFGEGVVNDATSIVLFRAVQKFDITSMSSMTAVHILGDFLYLFFTSTVLGVSTGLLSAYIIKTLYFGRHSTDREIAIMALMAYLSYMIAELFYLSGILTVFFCGIVMSHYTWHNVTERSRVTTRHAFATMSFIAETFIFLYVGMDTLDANKWKTADTSASFCAFGVIMLLVFIGRAAFVFPLSALSNYARRTPGTKINARKQFIIWWAGLIRGAVSIALAFNQFTISGKTMNAENATVISSTIMMVLFSTVVFGIMTKPLIALILPHNLSYASENSETSSPKVEDLDTDIQNPFLANGEHEDGSVVVYGLLRRSSLSMLLHAPTSTIHKLWRYFDNSYMRPVFGGRGFVPCVPGSPSRGDVDGPLENPFIA</sequence>
<dbReference type="EMBL" id="CM055094">
    <property type="protein sequence ID" value="KAJ7561372.1"/>
    <property type="molecule type" value="Genomic_DNA"/>
</dbReference>
<proteinExistence type="predicted"/>